<gene>
    <name evidence="1" type="ORF">LCGC14_0741840</name>
</gene>
<reference evidence="1" key="1">
    <citation type="journal article" date="2015" name="Nature">
        <title>Complex archaea that bridge the gap between prokaryotes and eukaryotes.</title>
        <authorList>
            <person name="Spang A."/>
            <person name="Saw J.H."/>
            <person name="Jorgensen S.L."/>
            <person name="Zaremba-Niedzwiedzka K."/>
            <person name="Martijn J."/>
            <person name="Lind A.E."/>
            <person name="van Eijk R."/>
            <person name="Schleper C."/>
            <person name="Guy L."/>
            <person name="Ettema T.J."/>
        </authorList>
    </citation>
    <scope>NUCLEOTIDE SEQUENCE</scope>
</reference>
<dbReference type="EMBL" id="LAZR01001754">
    <property type="protein sequence ID" value="KKN39610.1"/>
    <property type="molecule type" value="Genomic_DNA"/>
</dbReference>
<dbReference type="AlphaFoldDB" id="A0A0F9Q6I0"/>
<evidence type="ECO:0000313" key="1">
    <source>
        <dbReference type="EMBL" id="KKN39610.1"/>
    </source>
</evidence>
<sequence>MVKQHAINFVPDSHIRLIKIGVKTAFFRMESKILDSMYEEFKDSKTILLITGEGRMRAWLYLTYMDVFKWKEIKNDAEIINRGGFEDKNDLKEFMKQLYGIELFGGHLDESEKPYLYYIEFDYKPFPKLPN</sequence>
<accession>A0A0F9Q6I0</accession>
<evidence type="ECO:0008006" key="2">
    <source>
        <dbReference type="Google" id="ProtNLM"/>
    </source>
</evidence>
<organism evidence="1">
    <name type="scientific">marine sediment metagenome</name>
    <dbReference type="NCBI Taxonomy" id="412755"/>
    <lineage>
        <taxon>unclassified sequences</taxon>
        <taxon>metagenomes</taxon>
        <taxon>ecological metagenomes</taxon>
    </lineage>
</organism>
<name>A0A0F9Q6I0_9ZZZZ</name>
<comment type="caution">
    <text evidence="1">The sequence shown here is derived from an EMBL/GenBank/DDBJ whole genome shotgun (WGS) entry which is preliminary data.</text>
</comment>
<proteinExistence type="predicted"/>
<protein>
    <recommendedName>
        <fullName evidence="2">ASCH domain-containing protein</fullName>
    </recommendedName>
</protein>